<name>F5RJI0_9FIRM</name>
<evidence type="ECO:0000313" key="2">
    <source>
        <dbReference type="Proteomes" id="UP000004067"/>
    </source>
</evidence>
<proteinExistence type="predicted"/>
<dbReference type="Proteomes" id="UP000004067">
    <property type="component" value="Unassembled WGS sequence"/>
</dbReference>
<organism evidence="1 2">
    <name type="scientific">Centipeda periodontii DSM 2778</name>
    <dbReference type="NCBI Taxonomy" id="888060"/>
    <lineage>
        <taxon>Bacteria</taxon>
        <taxon>Bacillati</taxon>
        <taxon>Bacillota</taxon>
        <taxon>Negativicutes</taxon>
        <taxon>Selenomonadales</taxon>
        <taxon>Selenomonadaceae</taxon>
        <taxon>Centipeda</taxon>
    </lineage>
</organism>
<accession>F5RJI0</accession>
<comment type="caution">
    <text evidence="1">The sequence shown here is derived from an EMBL/GenBank/DDBJ whole genome shotgun (WGS) entry which is preliminary data.</text>
</comment>
<dbReference type="OrthoDB" id="1857275at2"/>
<dbReference type="EMBL" id="AFHQ01000011">
    <property type="protein sequence ID" value="EGK61895.1"/>
    <property type="molecule type" value="Genomic_DNA"/>
</dbReference>
<dbReference type="eggNOG" id="ENOG502ZJNT">
    <property type="taxonomic scope" value="Bacteria"/>
</dbReference>
<dbReference type="AlphaFoldDB" id="F5RJI0"/>
<protein>
    <submittedName>
        <fullName evidence="1">Uncharacterized protein</fullName>
    </submittedName>
</protein>
<evidence type="ECO:0000313" key="1">
    <source>
        <dbReference type="EMBL" id="EGK61895.1"/>
    </source>
</evidence>
<sequence length="231" mass="26168">MNLKEAFQMQKALSRLMEEAASYLDDTDNIMTVTEKHLRSKVVPEQADEAVDCSEKSRMAYNPMTVLRAWHALMEEKERLGRAITAAKAAMPLNFDTAAEENKARRRFLRTLAHMAEQRSESRMKRGAGKGYVFNKDGNQTPYCYDIEVVRTIDYDRNAVRRMQDVLAKTAADTSRALDEALVRTEVDFTLQLPIPESTISEDPAERLIYERICGNAGSALAEIIELLEGK</sequence>
<gene>
    <name evidence="1" type="ORF">HMPREF9081_0415</name>
</gene>
<keyword evidence="2" id="KW-1185">Reference proteome</keyword>
<reference evidence="1 2" key="1">
    <citation type="submission" date="2011-04" db="EMBL/GenBank/DDBJ databases">
        <authorList>
            <person name="Muzny D."/>
            <person name="Qin X."/>
            <person name="Deng J."/>
            <person name="Jiang H."/>
            <person name="Liu Y."/>
            <person name="Qu J."/>
            <person name="Song X.-Z."/>
            <person name="Zhang L."/>
            <person name="Thornton R."/>
            <person name="Coyle M."/>
            <person name="Francisco L."/>
            <person name="Jackson L."/>
            <person name="Javaid M."/>
            <person name="Korchina V."/>
            <person name="Kovar C."/>
            <person name="Mata R."/>
            <person name="Mathew T."/>
            <person name="Ngo R."/>
            <person name="Nguyen L."/>
            <person name="Nguyen N."/>
            <person name="Okwuonu G."/>
            <person name="Ongeri F."/>
            <person name="Pham C."/>
            <person name="Simmons D."/>
            <person name="Wilczek-Boney K."/>
            <person name="Hale W."/>
            <person name="Jakkamsetti A."/>
            <person name="Pham P."/>
            <person name="Ruth R."/>
            <person name="San Lucas F."/>
            <person name="Warren J."/>
            <person name="Zhang J."/>
            <person name="Zhao Z."/>
            <person name="Zhou C."/>
            <person name="Zhu D."/>
            <person name="Lee S."/>
            <person name="Bess C."/>
            <person name="Blankenburg K."/>
            <person name="Forbes L."/>
            <person name="Fu Q."/>
            <person name="Gubbala S."/>
            <person name="Hirani K."/>
            <person name="Jayaseelan J.C."/>
            <person name="Lara F."/>
            <person name="Munidasa M."/>
            <person name="Palculict T."/>
            <person name="Patil S."/>
            <person name="Pu L.-L."/>
            <person name="Saada N."/>
            <person name="Tang L."/>
            <person name="Weissenberger G."/>
            <person name="Zhu Y."/>
            <person name="Hemphill L."/>
            <person name="Shang Y."/>
            <person name="Youmans B."/>
            <person name="Ayvaz T."/>
            <person name="Ross M."/>
            <person name="Santibanez J."/>
            <person name="Aqrawi P."/>
            <person name="Gross S."/>
            <person name="Joshi V."/>
            <person name="Fowler G."/>
            <person name="Nazareth L."/>
            <person name="Reid J."/>
            <person name="Worley K."/>
            <person name="Petrosino J."/>
            <person name="Highlander S."/>
            <person name="Gibbs R."/>
        </authorList>
    </citation>
    <scope>NUCLEOTIDE SEQUENCE [LARGE SCALE GENOMIC DNA]</scope>
    <source>
        <strain evidence="1 2">DSM 2778</strain>
    </source>
</reference>
<dbReference type="RefSeq" id="WP_006305247.1">
    <property type="nucleotide sequence ID" value="NZ_GL892076.1"/>
</dbReference>
<dbReference type="STRING" id="888060.HMPREF9081_0415"/>
<dbReference type="HOGENOM" id="CLU_112834_0_0_9"/>